<reference evidence="2 3" key="1">
    <citation type="journal article" date="2013" name="Genome Announc.">
        <title>Draft Genome Sequence of Arthrobacter crystallopoietes Strain BAB-32, Revealing Genes for Bioremediation.</title>
        <authorList>
            <person name="Joshi M.N."/>
            <person name="Pandit A.S."/>
            <person name="Sharma A."/>
            <person name="Pandya R.V."/>
            <person name="Desai S.M."/>
            <person name="Saxena A.K."/>
            <person name="Bagatharia S.B."/>
        </authorList>
    </citation>
    <scope>NUCLEOTIDE SEQUENCE [LARGE SCALE GENOMIC DNA]</scope>
    <source>
        <strain evidence="2 3">BAB-32</strain>
    </source>
</reference>
<gene>
    <name evidence="2" type="ORF">D477_019488</name>
</gene>
<proteinExistence type="predicted"/>
<keyword evidence="3" id="KW-1185">Reference proteome</keyword>
<dbReference type="AlphaFoldDB" id="N1V2S8"/>
<comment type="caution">
    <text evidence="2">The sequence shown here is derived from an EMBL/GenBank/DDBJ whole genome shotgun (WGS) entry which is preliminary data.</text>
</comment>
<dbReference type="PANTHER" id="PTHR38011:SF11">
    <property type="entry name" value="2,5-DIAMINO-6-RIBOSYLAMINO-4(3H)-PYRIMIDINONE 5'-PHOSPHATE REDUCTASE"/>
    <property type="match status" value="1"/>
</dbReference>
<dbReference type="Pfam" id="PF01872">
    <property type="entry name" value="RibD_C"/>
    <property type="match status" value="1"/>
</dbReference>
<dbReference type="InterPro" id="IPR024072">
    <property type="entry name" value="DHFR-like_dom_sf"/>
</dbReference>
<feature type="domain" description="Bacterial bifunctional deaminase-reductase C-terminal" evidence="1">
    <location>
        <begin position="4"/>
        <end position="178"/>
    </location>
</feature>
<dbReference type="GO" id="GO:0008703">
    <property type="term" value="F:5-amino-6-(5-phosphoribosylamino)uracil reductase activity"/>
    <property type="evidence" value="ECO:0007669"/>
    <property type="project" value="InterPro"/>
</dbReference>
<sequence>MGSLTYSMIMSVDGYIADENGNIDWTVPDAEVHAFVNEVERPIGTYLFGRRMHEVMSVWDDLAADPDLPEVEQEFGRLWQEKDKIVYSSTLESVTTARTKLEREFRPEAVRQLKESAERDLSVGGPTLAAHAFKAGLVDECIFYIAPVSIGGGTPGLPPGQRLSLELRDERRFGNGVVYLRYSVRQ</sequence>
<dbReference type="OrthoDB" id="7949219at2"/>
<protein>
    <submittedName>
        <fullName evidence="2">Deaminase-reductase domain-containing protein</fullName>
    </submittedName>
</protein>
<organism evidence="2 3">
    <name type="scientific">Arthrobacter crystallopoietes BAB-32</name>
    <dbReference type="NCBI Taxonomy" id="1246476"/>
    <lineage>
        <taxon>Bacteria</taxon>
        <taxon>Bacillati</taxon>
        <taxon>Actinomycetota</taxon>
        <taxon>Actinomycetes</taxon>
        <taxon>Micrococcales</taxon>
        <taxon>Micrococcaceae</taxon>
        <taxon>Crystallibacter</taxon>
    </lineage>
</organism>
<dbReference type="Proteomes" id="UP000010729">
    <property type="component" value="Unassembled WGS sequence"/>
</dbReference>
<dbReference type="EMBL" id="ANPE02000255">
    <property type="protein sequence ID" value="EMY32563.1"/>
    <property type="molecule type" value="Genomic_DNA"/>
</dbReference>
<evidence type="ECO:0000313" key="3">
    <source>
        <dbReference type="Proteomes" id="UP000010729"/>
    </source>
</evidence>
<evidence type="ECO:0000259" key="1">
    <source>
        <dbReference type="Pfam" id="PF01872"/>
    </source>
</evidence>
<dbReference type="InterPro" id="IPR002734">
    <property type="entry name" value="RibDG_C"/>
</dbReference>
<evidence type="ECO:0000313" key="2">
    <source>
        <dbReference type="EMBL" id="EMY32563.1"/>
    </source>
</evidence>
<dbReference type="SUPFAM" id="SSF53597">
    <property type="entry name" value="Dihydrofolate reductase-like"/>
    <property type="match status" value="1"/>
</dbReference>
<accession>N1V2S8</accession>
<dbReference type="Gene3D" id="3.40.430.10">
    <property type="entry name" value="Dihydrofolate Reductase, subunit A"/>
    <property type="match status" value="1"/>
</dbReference>
<dbReference type="GO" id="GO:0009231">
    <property type="term" value="P:riboflavin biosynthetic process"/>
    <property type="evidence" value="ECO:0007669"/>
    <property type="project" value="InterPro"/>
</dbReference>
<dbReference type="PANTHER" id="PTHR38011">
    <property type="entry name" value="DIHYDROFOLATE REDUCTASE FAMILY PROTEIN (AFU_ORTHOLOGUE AFUA_8G06820)"/>
    <property type="match status" value="1"/>
</dbReference>
<name>N1V2S8_9MICC</name>
<dbReference type="RefSeq" id="WP_005273688.1">
    <property type="nucleotide sequence ID" value="NZ_ANPE02000255.1"/>
</dbReference>
<dbReference type="InterPro" id="IPR050765">
    <property type="entry name" value="Riboflavin_Biosynth_HTPR"/>
</dbReference>